<dbReference type="RefSeq" id="WP_138789429.1">
    <property type="nucleotide sequence ID" value="NZ_JBHTGQ010000001.1"/>
</dbReference>
<organism evidence="1 2">
    <name type="scientific">Paenibacillus thermoaerophilus</name>
    <dbReference type="NCBI Taxonomy" id="1215385"/>
    <lineage>
        <taxon>Bacteria</taxon>
        <taxon>Bacillati</taxon>
        <taxon>Bacillota</taxon>
        <taxon>Bacilli</taxon>
        <taxon>Bacillales</taxon>
        <taxon>Paenibacillaceae</taxon>
        <taxon>Paenibacillus</taxon>
    </lineage>
</organism>
<name>A0ABW2UWX0_9BACL</name>
<dbReference type="EMBL" id="JBHTGQ010000001">
    <property type="protein sequence ID" value="MFC7748399.1"/>
    <property type="molecule type" value="Genomic_DNA"/>
</dbReference>
<proteinExistence type="predicted"/>
<dbReference type="Proteomes" id="UP001596528">
    <property type="component" value="Unassembled WGS sequence"/>
</dbReference>
<sequence>MQTVILQRVTIVDMNNEILTETWFEHGTVPSTSLAIGWSVATYPVGLREFSVVYDKRENRTVRYKVVDIEIDLTQEARVFRAYLEPQTLIIGQHDIGMTA</sequence>
<accession>A0ABW2UWX0</accession>
<evidence type="ECO:0000313" key="1">
    <source>
        <dbReference type="EMBL" id="MFC7748399.1"/>
    </source>
</evidence>
<keyword evidence="2" id="KW-1185">Reference proteome</keyword>
<protein>
    <submittedName>
        <fullName evidence="1">Uncharacterized protein</fullName>
    </submittedName>
</protein>
<evidence type="ECO:0000313" key="2">
    <source>
        <dbReference type="Proteomes" id="UP001596528"/>
    </source>
</evidence>
<gene>
    <name evidence="1" type="ORF">ACFQWB_00375</name>
</gene>
<comment type="caution">
    <text evidence="1">The sequence shown here is derived from an EMBL/GenBank/DDBJ whole genome shotgun (WGS) entry which is preliminary data.</text>
</comment>
<reference evidence="2" key="1">
    <citation type="journal article" date="2019" name="Int. J. Syst. Evol. Microbiol.">
        <title>The Global Catalogue of Microorganisms (GCM) 10K type strain sequencing project: providing services to taxonomists for standard genome sequencing and annotation.</title>
        <authorList>
            <consortium name="The Broad Institute Genomics Platform"/>
            <consortium name="The Broad Institute Genome Sequencing Center for Infectious Disease"/>
            <person name="Wu L."/>
            <person name="Ma J."/>
        </authorList>
    </citation>
    <scope>NUCLEOTIDE SEQUENCE [LARGE SCALE GENOMIC DNA]</scope>
    <source>
        <strain evidence="2">JCM 18657</strain>
    </source>
</reference>